<dbReference type="AlphaFoldDB" id="A0ABD0VXJ4"/>
<dbReference type="EMBL" id="JANQDX010000003">
    <property type="protein sequence ID" value="KAL0926961.1"/>
    <property type="molecule type" value="Genomic_DNA"/>
</dbReference>
<sequence length="125" mass="13695">MAIAMKPSWEAFLHVGGRRRHLIEELDTRRGERARDAHVKLGKRGVEEKAGRLGERGGASGKRGKGERGMGAMRVWLSRCGCEHSLCACGAEHGRAEGVHKSQACGVKEVLILETRKERNTAAHT</sequence>
<evidence type="ECO:0000256" key="1">
    <source>
        <dbReference type="SAM" id="MobiDB-lite"/>
    </source>
</evidence>
<feature type="compositionally biased region" description="Basic and acidic residues" evidence="1">
    <location>
        <begin position="41"/>
        <end position="55"/>
    </location>
</feature>
<accession>A0ABD0VXJ4</accession>
<keyword evidence="3" id="KW-1185">Reference proteome</keyword>
<name>A0ABD0VXJ4_DENTH</name>
<proteinExistence type="predicted"/>
<evidence type="ECO:0000313" key="2">
    <source>
        <dbReference type="EMBL" id="KAL0926961.1"/>
    </source>
</evidence>
<evidence type="ECO:0000313" key="3">
    <source>
        <dbReference type="Proteomes" id="UP001552299"/>
    </source>
</evidence>
<reference evidence="2 3" key="1">
    <citation type="journal article" date="2024" name="Plant Biotechnol. J.">
        <title>Dendrobium thyrsiflorum genome and its molecular insights into genes involved in important horticultural traits.</title>
        <authorList>
            <person name="Chen B."/>
            <person name="Wang J.Y."/>
            <person name="Zheng P.J."/>
            <person name="Li K.L."/>
            <person name="Liang Y.M."/>
            <person name="Chen X.F."/>
            <person name="Zhang C."/>
            <person name="Zhao X."/>
            <person name="He X."/>
            <person name="Zhang G.Q."/>
            <person name="Liu Z.J."/>
            <person name="Xu Q."/>
        </authorList>
    </citation>
    <scope>NUCLEOTIDE SEQUENCE [LARGE SCALE GENOMIC DNA]</scope>
    <source>
        <strain evidence="2">GZMU011</strain>
    </source>
</reference>
<dbReference type="Proteomes" id="UP001552299">
    <property type="component" value="Unassembled WGS sequence"/>
</dbReference>
<gene>
    <name evidence="2" type="ORF">M5K25_003221</name>
</gene>
<organism evidence="2 3">
    <name type="scientific">Dendrobium thyrsiflorum</name>
    <name type="common">Pinecone-like raceme dendrobium</name>
    <name type="synonym">Orchid</name>
    <dbReference type="NCBI Taxonomy" id="117978"/>
    <lineage>
        <taxon>Eukaryota</taxon>
        <taxon>Viridiplantae</taxon>
        <taxon>Streptophyta</taxon>
        <taxon>Embryophyta</taxon>
        <taxon>Tracheophyta</taxon>
        <taxon>Spermatophyta</taxon>
        <taxon>Magnoliopsida</taxon>
        <taxon>Liliopsida</taxon>
        <taxon>Asparagales</taxon>
        <taxon>Orchidaceae</taxon>
        <taxon>Epidendroideae</taxon>
        <taxon>Malaxideae</taxon>
        <taxon>Dendrobiinae</taxon>
        <taxon>Dendrobium</taxon>
    </lineage>
</organism>
<protein>
    <submittedName>
        <fullName evidence="2">Uncharacterized protein</fullName>
    </submittedName>
</protein>
<comment type="caution">
    <text evidence="2">The sequence shown here is derived from an EMBL/GenBank/DDBJ whole genome shotgun (WGS) entry which is preliminary data.</text>
</comment>
<feature type="region of interest" description="Disordered" evidence="1">
    <location>
        <begin position="41"/>
        <end position="68"/>
    </location>
</feature>